<keyword evidence="2" id="KW-1185">Reference proteome</keyword>
<evidence type="ECO:0000313" key="1">
    <source>
        <dbReference type="EMBL" id="KAF8690818.1"/>
    </source>
</evidence>
<sequence>MMSCLMESLPGWIGSSYLLGRKLNFGCLRLQETLVAWSLVGSLTSLLACLCGLEEYWFNSQCLRRATILT</sequence>
<gene>
    <name evidence="1" type="ORF">HU200_041213</name>
</gene>
<dbReference type="AlphaFoldDB" id="A0A835BGC6"/>
<dbReference type="Proteomes" id="UP000636709">
    <property type="component" value="Unassembled WGS sequence"/>
</dbReference>
<dbReference type="EMBL" id="JACEFO010001972">
    <property type="protein sequence ID" value="KAF8690818.1"/>
    <property type="molecule type" value="Genomic_DNA"/>
</dbReference>
<protein>
    <submittedName>
        <fullName evidence="1">Uncharacterized protein</fullName>
    </submittedName>
</protein>
<accession>A0A835BGC6</accession>
<proteinExistence type="predicted"/>
<organism evidence="1 2">
    <name type="scientific">Digitaria exilis</name>
    <dbReference type="NCBI Taxonomy" id="1010633"/>
    <lineage>
        <taxon>Eukaryota</taxon>
        <taxon>Viridiplantae</taxon>
        <taxon>Streptophyta</taxon>
        <taxon>Embryophyta</taxon>
        <taxon>Tracheophyta</taxon>
        <taxon>Spermatophyta</taxon>
        <taxon>Magnoliopsida</taxon>
        <taxon>Liliopsida</taxon>
        <taxon>Poales</taxon>
        <taxon>Poaceae</taxon>
        <taxon>PACMAD clade</taxon>
        <taxon>Panicoideae</taxon>
        <taxon>Panicodae</taxon>
        <taxon>Paniceae</taxon>
        <taxon>Anthephorinae</taxon>
        <taxon>Digitaria</taxon>
    </lineage>
</organism>
<evidence type="ECO:0000313" key="2">
    <source>
        <dbReference type="Proteomes" id="UP000636709"/>
    </source>
</evidence>
<reference evidence="1" key="1">
    <citation type="submission" date="2020-07" db="EMBL/GenBank/DDBJ databases">
        <title>Genome sequence and genetic diversity analysis of an under-domesticated orphan crop, white fonio (Digitaria exilis).</title>
        <authorList>
            <person name="Bennetzen J.L."/>
            <person name="Chen S."/>
            <person name="Ma X."/>
            <person name="Wang X."/>
            <person name="Yssel A.E.J."/>
            <person name="Chaluvadi S.R."/>
            <person name="Johnson M."/>
            <person name="Gangashetty P."/>
            <person name="Hamidou F."/>
            <person name="Sanogo M.D."/>
            <person name="Zwaenepoel A."/>
            <person name="Wallace J."/>
            <person name="Van De Peer Y."/>
            <person name="Van Deynze A."/>
        </authorList>
    </citation>
    <scope>NUCLEOTIDE SEQUENCE</scope>
    <source>
        <tissue evidence="1">Leaves</tissue>
    </source>
</reference>
<comment type="caution">
    <text evidence="1">The sequence shown here is derived from an EMBL/GenBank/DDBJ whole genome shotgun (WGS) entry which is preliminary data.</text>
</comment>
<name>A0A835BGC6_9POAL</name>